<evidence type="ECO:0000313" key="14">
    <source>
        <dbReference type="EMBL" id="SFM31752.1"/>
    </source>
</evidence>
<feature type="binding site" evidence="11">
    <location>
        <position position="137"/>
    </location>
    <ligand>
        <name>(6S)-5,6,7,8-tetrahydrofolate</name>
        <dbReference type="ChEBI" id="CHEBI:57453"/>
    </ligand>
</feature>
<evidence type="ECO:0000256" key="4">
    <source>
        <dbReference type="ARBA" id="ARBA00006376"/>
    </source>
</evidence>
<dbReference type="HAMAP" id="MF_00051">
    <property type="entry name" value="SHMT"/>
    <property type="match status" value="1"/>
</dbReference>
<feature type="binding site" evidence="11">
    <location>
        <position position="262"/>
    </location>
    <ligand>
        <name>(6S)-5,6,7,8-tetrahydrofolate</name>
        <dbReference type="ChEBI" id="CHEBI:57453"/>
    </ligand>
</feature>
<dbReference type="GO" id="GO:0004372">
    <property type="term" value="F:glycine hydroxymethyltransferase activity"/>
    <property type="evidence" value="ECO:0007669"/>
    <property type="project" value="UniProtKB-UniRule"/>
</dbReference>
<feature type="binding site" evidence="11">
    <location>
        <begin position="141"/>
        <end position="143"/>
    </location>
    <ligand>
        <name>(6S)-5,6,7,8-tetrahydrofolate</name>
        <dbReference type="ChEBI" id="CHEBI:57453"/>
    </ligand>
</feature>
<keyword evidence="9 11" id="KW-0808">Transferase</keyword>
<dbReference type="Gene3D" id="3.40.640.10">
    <property type="entry name" value="Type I PLP-dependent aspartate aminotransferase-like (Major domain)"/>
    <property type="match status" value="1"/>
</dbReference>
<evidence type="ECO:0000256" key="2">
    <source>
        <dbReference type="ARBA" id="ARBA00001933"/>
    </source>
</evidence>
<proteinExistence type="inferred from homology"/>
<keyword evidence="14" id="KW-0489">Methyltransferase</keyword>
<dbReference type="GO" id="GO:0030170">
    <property type="term" value="F:pyridoxal phosphate binding"/>
    <property type="evidence" value="ECO:0007669"/>
    <property type="project" value="UniProtKB-UniRule"/>
</dbReference>
<feature type="domain" description="Serine hydroxymethyltransferase-like" evidence="13">
    <location>
        <begin position="25"/>
        <end position="402"/>
    </location>
</feature>
<dbReference type="PIRSF" id="PIRSF000412">
    <property type="entry name" value="SHMT"/>
    <property type="match status" value="1"/>
</dbReference>
<dbReference type="InterPro" id="IPR015424">
    <property type="entry name" value="PyrdxlP-dep_Trfase"/>
</dbReference>
<dbReference type="InterPro" id="IPR015422">
    <property type="entry name" value="PyrdxlP-dep_Trfase_small"/>
</dbReference>
<evidence type="ECO:0000256" key="8">
    <source>
        <dbReference type="ARBA" id="ARBA00022605"/>
    </source>
</evidence>
<evidence type="ECO:0000256" key="11">
    <source>
        <dbReference type="HAMAP-Rule" id="MF_00051"/>
    </source>
</evidence>
<comment type="subunit">
    <text evidence="5 11">Homodimer.</text>
</comment>
<dbReference type="FunFam" id="3.90.1150.10:FF:000003">
    <property type="entry name" value="Serine hydroxymethyltransferase"/>
    <property type="match status" value="1"/>
</dbReference>
<dbReference type="GO" id="GO:0035999">
    <property type="term" value="P:tetrahydrofolate interconversion"/>
    <property type="evidence" value="ECO:0007669"/>
    <property type="project" value="UniProtKB-UniRule"/>
</dbReference>
<dbReference type="UniPathway" id="UPA00193"/>
<dbReference type="Proteomes" id="UP000243629">
    <property type="component" value="Unassembled WGS sequence"/>
</dbReference>
<dbReference type="PANTHER" id="PTHR11680">
    <property type="entry name" value="SERINE HYDROXYMETHYLTRANSFERASE"/>
    <property type="match status" value="1"/>
</dbReference>
<evidence type="ECO:0000259" key="13">
    <source>
        <dbReference type="Pfam" id="PF00464"/>
    </source>
</evidence>
<dbReference type="InterPro" id="IPR001085">
    <property type="entry name" value="Ser_HO-MeTrfase"/>
</dbReference>
<evidence type="ECO:0000256" key="6">
    <source>
        <dbReference type="ARBA" id="ARBA00022490"/>
    </source>
</evidence>
<name>A0A1I4PV79_9GAMM</name>
<evidence type="ECO:0000256" key="3">
    <source>
        <dbReference type="ARBA" id="ARBA00004496"/>
    </source>
</evidence>
<evidence type="ECO:0000256" key="12">
    <source>
        <dbReference type="PIRSR" id="PIRSR000412-50"/>
    </source>
</evidence>
<dbReference type="CDD" id="cd00378">
    <property type="entry name" value="SHMT"/>
    <property type="match status" value="1"/>
</dbReference>
<sequence>MHASFLPYTVLTGGRDMFSRSNDIASVDADLWAAMQQEAQRQEAHIELIASENYTSPAVMQAQGSVLTNKYAEGYPGKRYYGGCEYVDIAEQLAIDRAKQLFGADYANVQPHAGSQANAAVFQALLTPGDTILGMSLAHGGHLTHGASVNFSGKQYHAVQYGLNPDTGLIDYDEIERLAVEHKPKMIIAGFSAYSQVLDFARFRAIADKVGAWLFVDMAHVAGLVAAGVYPNPVPFADVVTTTTHKTLRGPRGGLILARANEELEKKLNSAVFPGGQGGPLMHVIAAKAICFKEALTPEFKVYQQQVVKNAKAMAEVFISRGFDVVSGGTENHLFLLSLIKQDITGKDADAALGRAHITVNKNAVPNDPRSPFVTSGLRIGTPAVTTRGFVEQDCRDLAGWICDILGNMGDESVIERVRGQVEAICARHPVYRD</sequence>
<dbReference type="UniPathway" id="UPA00288">
    <property type="reaction ID" value="UER01023"/>
</dbReference>
<keyword evidence="15" id="KW-1185">Reference proteome</keyword>
<evidence type="ECO:0000256" key="1">
    <source>
        <dbReference type="ARBA" id="ARBA00001528"/>
    </source>
</evidence>
<dbReference type="PROSITE" id="PS00096">
    <property type="entry name" value="SHMT"/>
    <property type="match status" value="1"/>
</dbReference>
<dbReference type="AlphaFoldDB" id="A0A1I4PV79"/>
<comment type="catalytic activity">
    <reaction evidence="1 11">
        <text>(6R)-5,10-methylene-5,6,7,8-tetrahydrofolate + glycine + H2O = (6S)-5,6,7,8-tetrahydrofolate + L-serine</text>
        <dbReference type="Rhea" id="RHEA:15481"/>
        <dbReference type="ChEBI" id="CHEBI:15377"/>
        <dbReference type="ChEBI" id="CHEBI:15636"/>
        <dbReference type="ChEBI" id="CHEBI:33384"/>
        <dbReference type="ChEBI" id="CHEBI:57305"/>
        <dbReference type="ChEBI" id="CHEBI:57453"/>
        <dbReference type="EC" id="2.1.2.1"/>
    </reaction>
</comment>
<evidence type="ECO:0000256" key="7">
    <source>
        <dbReference type="ARBA" id="ARBA00022563"/>
    </source>
</evidence>
<gene>
    <name evidence="11" type="primary">glyA</name>
    <name evidence="14" type="ORF">SAMN05216217_103118</name>
</gene>
<dbReference type="SUPFAM" id="SSF53383">
    <property type="entry name" value="PLP-dependent transferases"/>
    <property type="match status" value="1"/>
</dbReference>
<dbReference type="FunFam" id="3.40.640.10:FF:000001">
    <property type="entry name" value="Serine hydroxymethyltransferase"/>
    <property type="match status" value="1"/>
</dbReference>
<keyword evidence="8 11" id="KW-0028">Amino-acid biosynthesis</keyword>
<dbReference type="GO" id="GO:0032259">
    <property type="term" value="P:methylation"/>
    <property type="evidence" value="ECO:0007669"/>
    <property type="project" value="UniProtKB-KW"/>
</dbReference>
<keyword evidence="6 11" id="KW-0963">Cytoplasm</keyword>
<dbReference type="PANTHER" id="PTHR11680:SF50">
    <property type="entry name" value="SERINE HYDROXYMETHYLTRANSFERASE"/>
    <property type="match status" value="1"/>
</dbReference>
<dbReference type="GO" id="GO:0019264">
    <property type="term" value="P:glycine biosynthetic process from serine"/>
    <property type="evidence" value="ECO:0007669"/>
    <property type="project" value="UniProtKB-UniRule"/>
</dbReference>
<dbReference type="InterPro" id="IPR039429">
    <property type="entry name" value="SHMT-like_dom"/>
</dbReference>
<dbReference type="Pfam" id="PF00464">
    <property type="entry name" value="SHMT"/>
    <property type="match status" value="1"/>
</dbReference>
<reference evidence="15" key="1">
    <citation type="submission" date="2016-10" db="EMBL/GenBank/DDBJ databases">
        <authorList>
            <person name="Varghese N."/>
            <person name="Submissions S."/>
        </authorList>
    </citation>
    <scope>NUCLEOTIDE SEQUENCE [LARGE SCALE GENOMIC DNA]</scope>
    <source>
        <strain evidence="15">DSM 24213</strain>
    </source>
</reference>
<dbReference type="GO" id="GO:0008168">
    <property type="term" value="F:methyltransferase activity"/>
    <property type="evidence" value="ECO:0007669"/>
    <property type="project" value="UniProtKB-KW"/>
</dbReference>
<dbReference type="EC" id="2.1.2.1" evidence="11"/>
<dbReference type="Gene3D" id="3.90.1150.10">
    <property type="entry name" value="Aspartate Aminotransferase, domain 1"/>
    <property type="match status" value="1"/>
</dbReference>
<evidence type="ECO:0000256" key="9">
    <source>
        <dbReference type="ARBA" id="ARBA00022679"/>
    </source>
</evidence>
<dbReference type="InterPro" id="IPR015421">
    <property type="entry name" value="PyrdxlP-dep_Trfase_major"/>
</dbReference>
<comment type="subcellular location">
    <subcellularLocation>
        <location evidence="3 11">Cytoplasm</location>
    </subcellularLocation>
</comment>
<protein>
    <recommendedName>
        <fullName evidence="11">Serine hydroxymethyltransferase</fullName>
        <shortName evidence="11">SHMT</shortName>
        <shortName evidence="11">Serine methylase</shortName>
        <ecNumber evidence="11">2.1.2.1</ecNumber>
    </recommendedName>
</protein>
<comment type="similarity">
    <text evidence="4 11">Belongs to the SHMT family.</text>
</comment>
<evidence type="ECO:0000313" key="15">
    <source>
        <dbReference type="Proteomes" id="UP000243629"/>
    </source>
</evidence>
<evidence type="ECO:0000256" key="10">
    <source>
        <dbReference type="ARBA" id="ARBA00022898"/>
    </source>
</evidence>
<comment type="cofactor">
    <cofactor evidence="2 11 12">
        <name>pyridoxal 5'-phosphate</name>
        <dbReference type="ChEBI" id="CHEBI:597326"/>
    </cofactor>
</comment>
<comment type="pathway">
    <text evidence="11">One-carbon metabolism; tetrahydrofolate interconversion.</text>
</comment>
<dbReference type="GO" id="GO:0005829">
    <property type="term" value="C:cytosol"/>
    <property type="evidence" value="ECO:0007669"/>
    <property type="project" value="TreeGrafter"/>
</dbReference>
<organism evidence="14 15">
    <name type="scientific">Halopseudomonas yangmingensis</name>
    <dbReference type="NCBI Taxonomy" id="1720063"/>
    <lineage>
        <taxon>Bacteria</taxon>
        <taxon>Pseudomonadati</taxon>
        <taxon>Pseudomonadota</taxon>
        <taxon>Gammaproteobacteria</taxon>
        <taxon>Pseudomonadales</taxon>
        <taxon>Pseudomonadaceae</taxon>
        <taxon>Halopseudomonas</taxon>
    </lineage>
</organism>
<keyword evidence="7 11" id="KW-0554">One-carbon metabolism</keyword>
<feature type="site" description="Plays an important role in substrate specificity" evidence="11">
    <location>
        <position position="245"/>
    </location>
</feature>
<dbReference type="STRING" id="1720063.SAMN05216217_103118"/>
<comment type="pathway">
    <text evidence="11">Amino-acid biosynthesis; glycine biosynthesis; glycine from L-serine: step 1/1.</text>
</comment>
<feature type="binding site" evidence="11">
    <location>
        <begin position="371"/>
        <end position="373"/>
    </location>
    <ligand>
        <name>(6S)-5,6,7,8-tetrahydrofolate</name>
        <dbReference type="ChEBI" id="CHEBI:57453"/>
    </ligand>
</feature>
<keyword evidence="10 11" id="KW-0663">Pyridoxal phosphate</keyword>
<comment type="function">
    <text evidence="11">Catalyzes the reversible interconversion of serine and glycine with tetrahydrofolate (THF) serving as the one-carbon carrier. This reaction serves as the major source of one-carbon groups required for the biosynthesis of purines, thymidylate, methionine, and other important biomolecules. Also exhibits THF-independent aldolase activity toward beta-hydroxyamino acids, producing glycine and aldehydes, via a retro-aldol mechanism.</text>
</comment>
<feature type="modified residue" description="N6-(pyridoxal phosphate)lysine" evidence="11 12">
    <location>
        <position position="246"/>
    </location>
</feature>
<dbReference type="InterPro" id="IPR049943">
    <property type="entry name" value="Ser_HO-MeTrfase-like"/>
</dbReference>
<dbReference type="InterPro" id="IPR019798">
    <property type="entry name" value="Ser_HO-MeTrfase_PLP_BS"/>
</dbReference>
<accession>A0A1I4PV79</accession>
<evidence type="ECO:0000256" key="5">
    <source>
        <dbReference type="ARBA" id="ARBA00011738"/>
    </source>
</evidence>
<dbReference type="EMBL" id="FOUI01000003">
    <property type="protein sequence ID" value="SFM31752.1"/>
    <property type="molecule type" value="Genomic_DNA"/>
</dbReference>
<dbReference type="NCBIfam" id="NF000586">
    <property type="entry name" value="PRK00011.1"/>
    <property type="match status" value="1"/>
</dbReference>